<evidence type="ECO:0000259" key="2">
    <source>
        <dbReference type="Pfam" id="PF14317"/>
    </source>
</evidence>
<proteinExistence type="predicted"/>
<dbReference type="Pfam" id="PF14317">
    <property type="entry name" value="YcxB"/>
    <property type="match status" value="1"/>
</dbReference>
<feature type="transmembrane region" description="Helical" evidence="1">
    <location>
        <begin position="27"/>
        <end position="45"/>
    </location>
</feature>
<gene>
    <name evidence="3" type="ORF">ACFS29_20225</name>
</gene>
<feature type="transmembrane region" description="Helical" evidence="1">
    <location>
        <begin position="51"/>
        <end position="70"/>
    </location>
</feature>
<accession>A0ABW6A1C0</accession>
<dbReference type="Proteomes" id="UP001597548">
    <property type="component" value="Unassembled WGS sequence"/>
</dbReference>
<keyword evidence="4" id="KW-1185">Reference proteome</keyword>
<dbReference type="RefSeq" id="WP_194506802.1">
    <property type="nucleotide sequence ID" value="NZ_JADILU010000002.1"/>
</dbReference>
<evidence type="ECO:0000313" key="4">
    <source>
        <dbReference type="Proteomes" id="UP001597548"/>
    </source>
</evidence>
<feature type="domain" description="YcxB-like C-terminal" evidence="2">
    <location>
        <begin position="88"/>
        <end position="149"/>
    </location>
</feature>
<organism evidence="3 4">
    <name type="scientific">Psychroserpens luteus</name>
    <dbReference type="NCBI Taxonomy" id="1434066"/>
    <lineage>
        <taxon>Bacteria</taxon>
        <taxon>Pseudomonadati</taxon>
        <taxon>Bacteroidota</taxon>
        <taxon>Flavobacteriia</taxon>
        <taxon>Flavobacteriales</taxon>
        <taxon>Flavobacteriaceae</taxon>
        <taxon>Psychroserpens</taxon>
    </lineage>
</organism>
<keyword evidence="1" id="KW-1133">Transmembrane helix</keyword>
<sequence length="153" mass="18531">MIKTKPYNLTKEKYTAIVIEKRFKKSWWLYLLMLLISTFNFNKFGKDSFSTFIIIFGFAYPIIVFIYLYFWSKSKSNDILFETINMSFDDSNLYFERSGTESKIPLRNIKNIISRKDYWMLYIQQGNFIYVPKDVFYSKNDFSDFSKLLMIQE</sequence>
<evidence type="ECO:0000313" key="3">
    <source>
        <dbReference type="EMBL" id="MFD2917991.1"/>
    </source>
</evidence>
<name>A0ABW6A1C0_9FLAO</name>
<evidence type="ECO:0000256" key="1">
    <source>
        <dbReference type="SAM" id="Phobius"/>
    </source>
</evidence>
<keyword evidence="1" id="KW-0472">Membrane</keyword>
<comment type="caution">
    <text evidence="3">The sequence shown here is derived from an EMBL/GenBank/DDBJ whole genome shotgun (WGS) entry which is preliminary data.</text>
</comment>
<reference evidence="4" key="1">
    <citation type="journal article" date="2019" name="Int. J. Syst. Evol. Microbiol.">
        <title>The Global Catalogue of Microorganisms (GCM) 10K type strain sequencing project: providing services to taxonomists for standard genome sequencing and annotation.</title>
        <authorList>
            <consortium name="The Broad Institute Genomics Platform"/>
            <consortium name="The Broad Institute Genome Sequencing Center for Infectious Disease"/>
            <person name="Wu L."/>
            <person name="Ma J."/>
        </authorList>
    </citation>
    <scope>NUCLEOTIDE SEQUENCE [LARGE SCALE GENOMIC DNA]</scope>
    <source>
        <strain evidence="4">KCTC 32514</strain>
    </source>
</reference>
<dbReference type="InterPro" id="IPR025588">
    <property type="entry name" value="YcxB-like_C"/>
</dbReference>
<keyword evidence="1" id="KW-0812">Transmembrane</keyword>
<protein>
    <submittedName>
        <fullName evidence="3">YcxB family protein</fullName>
    </submittedName>
</protein>
<dbReference type="EMBL" id="JBHUOS010000016">
    <property type="protein sequence ID" value="MFD2917991.1"/>
    <property type="molecule type" value="Genomic_DNA"/>
</dbReference>